<keyword evidence="3" id="KW-0813">Transport</keyword>
<evidence type="ECO:0000256" key="1">
    <source>
        <dbReference type="ARBA" id="ARBA00004141"/>
    </source>
</evidence>
<feature type="transmembrane region" description="Helical" evidence="7">
    <location>
        <begin position="46"/>
        <end position="66"/>
    </location>
</feature>
<dbReference type="PANTHER" id="PTHR48086">
    <property type="entry name" value="SODIUM/PROLINE SYMPORTER-RELATED"/>
    <property type="match status" value="1"/>
</dbReference>
<feature type="transmembrane region" description="Helical" evidence="7">
    <location>
        <begin position="350"/>
        <end position="367"/>
    </location>
</feature>
<dbReference type="GO" id="GO:0005886">
    <property type="term" value="C:plasma membrane"/>
    <property type="evidence" value="ECO:0007669"/>
    <property type="project" value="TreeGrafter"/>
</dbReference>
<evidence type="ECO:0000256" key="4">
    <source>
        <dbReference type="ARBA" id="ARBA00022692"/>
    </source>
</evidence>
<dbReference type="GO" id="GO:0015606">
    <property type="term" value="F:spermidine transmembrane transporter activity"/>
    <property type="evidence" value="ECO:0007669"/>
    <property type="project" value="TreeGrafter"/>
</dbReference>
<gene>
    <name evidence="8" type="ORF">SAPINGB_P000614</name>
</gene>
<comment type="subcellular location">
    <subcellularLocation>
        <location evidence="1">Membrane</location>
        <topology evidence="1">Multi-pass membrane protein</topology>
    </subcellularLocation>
</comment>
<feature type="transmembrane region" description="Helical" evidence="7">
    <location>
        <begin position="407"/>
        <end position="427"/>
    </location>
</feature>
<dbReference type="PROSITE" id="PS50283">
    <property type="entry name" value="NA_SOLUT_SYMP_3"/>
    <property type="match status" value="1"/>
</dbReference>
<dbReference type="Proteomes" id="UP000398389">
    <property type="component" value="Unassembled WGS sequence"/>
</dbReference>
<dbReference type="OrthoDB" id="6132759at2759"/>
<proteinExistence type="inferred from homology"/>
<evidence type="ECO:0000256" key="6">
    <source>
        <dbReference type="ARBA" id="ARBA00023136"/>
    </source>
</evidence>
<dbReference type="InterPro" id="IPR050277">
    <property type="entry name" value="Sodium:Solute_Symporter"/>
</dbReference>
<feature type="transmembrane region" description="Helical" evidence="7">
    <location>
        <begin position="447"/>
        <end position="470"/>
    </location>
</feature>
<evidence type="ECO:0000313" key="9">
    <source>
        <dbReference type="Proteomes" id="UP000398389"/>
    </source>
</evidence>
<keyword evidence="5 7" id="KW-1133">Transmembrane helix</keyword>
<feature type="transmembrane region" description="Helical" evidence="7">
    <location>
        <begin position="12"/>
        <end position="31"/>
    </location>
</feature>
<feature type="transmembrane region" description="Helical" evidence="7">
    <location>
        <begin position="78"/>
        <end position="96"/>
    </location>
</feature>
<evidence type="ECO:0000256" key="3">
    <source>
        <dbReference type="ARBA" id="ARBA00022448"/>
    </source>
</evidence>
<keyword evidence="4 7" id="KW-0812">Transmembrane</keyword>
<dbReference type="InterPro" id="IPR001734">
    <property type="entry name" value="Na/solute_symporter"/>
</dbReference>
<feature type="transmembrane region" description="Helical" evidence="7">
    <location>
        <begin position="188"/>
        <end position="207"/>
    </location>
</feature>
<dbReference type="InterPro" id="IPR038377">
    <property type="entry name" value="Na/Glc_symporter_sf"/>
</dbReference>
<evidence type="ECO:0008006" key="10">
    <source>
        <dbReference type="Google" id="ProtNLM"/>
    </source>
</evidence>
<protein>
    <recommendedName>
        <fullName evidence="10">Urea transport protein</fullName>
    </recommendedName>
</protein>
<evidence type="ECO:0000313" key="8">
    <source>
        <dbReference type="EMBL" id="VVT45030.1"/>
    </source>
</evidence>
<feature type="transmembrane region" description="Helical" evidence="7">
    <location>
        <begin position="157"/>
        <end position="176"/>
    </location>
</feature>
<dbReference type="GeneID" id="43579437"/>
<dbReference type="RefSeq" id="XP_031851228.1">
    <property type="nucleotide sequence ID" value="XM_031995337.1"/>
</dbReference>
<sequence length="558" mass="61096">MGMPSFQAANAIVYLTYGAMLAMGLAVSYYFTKKTGFLSGNGTQKALPLALNFVASAMGCGILFTYPEIAAIAGVQGLLVYGLSSALPILMFAFLGPKIRRATPHGFVLTEWARERYGPITGLYLSFFTIATIFLYIVSELTSIQYCIESLTTMNSLAVMIVEAIITTIYTSWGGFHTSFITDNIQGGMVLLLLIICSIAMGTQVHIDTSVIKPSGLLGASKLGWQLIYIFPIAIATNDCFLSGFWLRTFASRSDKDLLIGTSIATFIILVFLVVTGVTGLLASWSGLLLPDKSDASYSFFYILLELPAWVVGFVLVFIVMLSTATFDSLESSMVSTISNDVFRNRLKLIWVRFLVVLVMIPSIVVATRAPNILTIFLISDLISAAVVPSLLLGLWSKMYFISGWEIIVSGLGGILSVFIFGTIYYNSALEGAKLIILQNGLYVDDWSAFGAFAVAPGGGLIFGAIMLVLRLSFLYIRSRVKGIPFTALDKPFPKTTATTELLDNEDDDSTDKYGATQSTVPVNNNPTIRYFDNFFDFDESNKWKSMFFVNNKESKID</sequence>
<reference evidence="8 9" key="1">
    <citation type="submission" date="2019-09" db="EMBL/GenBank/DDBJ databases">
        <authorList>
            <person name="Brejova B."/>
        </authorList>
    </citation>
    <scope>NUCLEOTIDE SEQUENCE [LARGE SCALE GENOMIC DNA]</scope>
</reference>
<comment type="similarity">
    <text evidence="2">Belongs to the sodium:solute symporter (SSF) (TC 2.A.21) family.</text>
</comment>
<evidence type="ECO:0000256" key="7">
    <source>
        <dbReference type="SAM" id="Phobius"/>
    </source>
</evidence>
<keyword evidence="6 7" id="KW-0472">Membrane</keyword>
<dbReference type="AlphaFoldDB" id="A0A5E8B2L8"/>
<keyword evidence="9" id="KW-1185">Reference proteome</keyword>
<feature type="transmembrane region" description="Helical" evidence="7">
    <location>
        <begin position="259"/>
        <end position="287"/>
    </location>
</feature>
<accession>A0A5E8B2L8</accession>
<feature type="transmembrane region" description="Helical" evidence="7">
    <location>
        <begin position="373"/>
        <end position="395"/>
    </location>
</feature>
<feature type="transmembrane region" description="Helical" evidence="7">
    <location>
        <begin position="227"/>
        <end position="247"/>
    </location>
</feature>
<feature type="transmembrane region" description="Helical" evidence="7">
    <location>
        <begin position="307"/>
        <end position="330"/>
    </location>
</feature>
<evidence type="ECO:0000256" key="5">
    <source>
        <dbReference type="ARBA" id="ARBA00022989"/>
    </source>
</evidence>
<feature type="transmembrane region" description="Helical" evidence="7">
    <location>
        <begin position="117"/>
        <end position="137"/>
    </location>
</feature>
<dbReference type="PANTHER" id="PTHR48086:SF10">
    <property type="entry name" value="AGR155CP"/>
    <property type="match status" value="1"/>
</dbReference>
<name>A0A5E8B2L8_9ASCO</name>
<evidence type="ECO:0000256" key="2">
    <source>
        <dbReference type="ARBA" id="ARBA00006434"/>
    </source>
</evidence>
<dbReference type="EMBL" id="CABVLU010000001">
    <property type="protein sequence ID" value="VVT45030.1"/>
    <property type="molecule type" value="Genomic_DNA"/>
</dbReference>
<dbReference type="Gene3D" id="1.20.1730.10">
    <property type="entry name" value="Sodium/glucose cotransporter"/>
    <property type="match status" value="1"/>
</dbReference>
<organism evidence="8 9">
    <name type="scientific">Magnusiomyces paraingens</name>
    <dbReference type="NCBI Taxonomy" id="2606893"/>
    <lineage>
        <taxon>Eukaryota</taxon>
        <taxon>Fungi</taxon>
        <taxon>Dikarya</taxon>
        <taxon>Ascomycota</taxon>
        <taxon>Saccharomycotina</taxon>
        <taxon>Dipodascomycetes</taxon>
        <taxon>Dipodascales</taxon>
        <taxon>Dipodascaceae</taxon>
        <taxon>Magnusiomyces</taxon>
    </lineage>
</organism>